<keyword evidence="4 7" id="KW-1133">Transmembrane helix</keyword>
<evidence type="ECO:0000313" key="9">
    <source>
        <dbReference type="EMBL" id="MDQ0291176.1"/>
    </source>
</evidence>
<dbReference type="RefSeq" id="WP_307263585.1">
    <property type="nucleotide sequence ID" value="NZ_JAUSVL010000001.1"/>
</dbReference>
<dbReference type="PANTHER" id="PTHR42920">
    <property type="entry name" value="OS03G0707200 PROTEIN-RELATED"/>
    <property type="match status" value="1"/>
</dbReference>
<organism evidence="9 10">
    <name type="scientific">Oligosphaera ethanolica</name>
    <dbReference type="NCBI Taxonomy" id="760260"/>
    <lineage>
        <taxon>Bacteria</taxon>
        <taxon>Pseudomonadati</taxon>
        <taxon>Lentisphaerota</taxon>
        <taxon>Oligosphaeria</taxon>
        <taxon>Oligosphaerales</taxon>
        <taxon>Oligosphaeraceae</taxon>
        <taxon>Oligosphaera</taxon>
    </lineage>
</organism>
<dbReference type="Proteomes" id="UP001238163">
    <property type="component" value="Unassembled WGS sequence"/>
</dbReference>
<feature type="transmembrane region" description="Helical" evidence="7">
    <location>
        <begin position="42"/>
        <end position="62"/>
    </location>
</feature>
<feature type="compositionally biased region" description="Basic and acidic residues" evidence="6">
    <location>
        <begin position="306"/>
        <end position="318"/>
    </location>
</feature>
<feature type="transmembrane region" description="Helical" evidence="7">
    <location>
        <begin position="191"/>
        <end position="212"/>
    </location>
</feature>
<dbReference type="InterPro" id="IPR051258">
    <property type="entry name" value="Diverse_Substrate_Transporter"/>
</dbReference>
<feature type="transmembrane region" description="Helical" evidence="7">
    <location>
        <begin position="276"/>
        <end position="293"/>
    </location>
</feature>
<name>A0AAE4AQ14_9BACT</name>
<accession>A0AAE4AQ14</accession>
<dbReference type="EMBL" id="JAUSVL010000001">
    <property type="protein sequence ID" value="MDQ0291176.1"/>
    <property type="molecule type" value="Genomic_DNA"/>
</dbReference>
<dbReference type="AlphaFoldDB" id="A0AAE4AQ14"/>
<feature type="transmembrane region" description="Helical" evidence="7">
    <location>
        <begin position="158"/>
        <end position="179"/>
    </location>
</feature>
<proteinExistence type="predicted"/>
<dbReference type="PANTHER" id="PTHR42920:SF11">
    <property type="entry name" value="INNER MEMBRANE PROTEIN YTFF"/>
    <property type="match status" value="1"/>
</dbReference>
<feature type="transmembrane region" description="Helical" evidence="7">
    <location>
        <begin position="106"/>
        <end position="126"/>
    </location>
</feature>
<evidence type="ECO:0000256" key="7">
    <source>
        <dbReference type="SAM" id="Phobius"/>
    </source>
</evidence>
<dbReference type="GO" id="GO:0005886">
    <property type="term" value="C:plasma membrane"/>
    <property type="evidence" value="ECO:0007669"/>
    <property type="project" value="UniProtKB-SubCell"/>
</dbReference>
<evidence type="ECO:0000256" key="1">
    <source>
        <dbReference type="ARBA" id="ARBA00004651"/>
    </source>
</evidence>
<keyword evidence="5 7" id="KW-0472">Membrane</keyword>
<evidence type="ECO:0000259" key="8">
    <source>
        <dbReference type="Pfam" id="PF00892"/>
    </source>
</evidence>
<feature type="transmembrane region" description="Helical" evidence="7">
    <location>
        <begin position="252"/>
        <end position="270"/>
    </location>
</feature>
<feature type="transmembrane region" description="Helical" evidence="7">
    <location>
        <begin position="77"/>
        <end position="100"/>
    </location>
</feature>
<feature type="compositionally biased region" description="Basic and acidic residues" evidence="6">
    <location>
        <begin position="331"/>
        <end position="350"/>
    </location>
</feature>
<evidence type="ECO:0000256" key="2">
    <source>
        <dbReference type="ARBA" id="ARBA00022475"/>
    </source>
</evidence>
<feature type="transmembrane region" description="Helical" evidence="7">
    <location>
        <begin position="218"/>
        <end position="240"/>
    </location>
</feature>
<keyword evidence="2" id="KW-1003">Cell membrane</keyword>
<dbReference type="InterPro" id="IPR037185">
    <property type="entry name" value="EmrE-like"/>
</dbReference>
<sequence>MNHLNTPNQSSHAAMALALFAALLFGLNAPLSKLLLPIITPLYMVAFLYLGAGIGMLLLYVLSNKDKTEAALSRHDLPWVVTMVVLDVIAPFLLMLGLTLTTAANAALLFNFEMVATAVIALVFFHEAVGKRMWLSLGIITLASIFVCVDFADAATWQISPGSLLVLAACACWGLENNCTRNLSAKSPMEIVIVKGLGSGTTALAIALLSTTPFPQSALAIVATALLGFIAYGLSIFFYVKAQRHLGAARTSAYYAAAPFMGVLLSLLILKDVPSWTFAAAAAIMLCGVWLAIQENHAHHHRHQPLTHDHAHAHEDQHHLHRHNPPVTASHSHEHTHETCNHEHQHTPDIHHRHHH</sequence>
<evidence type="ECO:0000256" key="5">
    <source>
        <dbReference type="ARBA" id="ARBA00023136"/>
    </source>
</evidence>
<dbReference type="Pfam" id="PF00892">
    <property type="entry name" value="EamA"/>
    <property type="match status" value="2"/>
</dbReference>
<keyword evidence="3 7" id="KW-0812">Transmembrane</keyword>
<reference evidence="9" key="1">
    <citation type="submission" date="2023-07" db="EMBL/GenBank/DDBJ databases">
        <title>Genomic Encyclopedia of Type Strains, Phase IV (KMG-IV): sequencing the most valuable type-strain genomes for metagenomic binning, comparative biology and taxonomic classification.</title>
        <authorList>
            <person name="Goeker M."/>
        </authorList>
    </citation>
    <scope>NUCLEOTIDE SEQUENCE</scope>
    <source>
        <strain evidence="9">DSM 24202</strain>
    </source>
</reference>
<gene>
    <name evidence="9" type="ORF">J3R75_003283</name>
</gene>
<feature type="region of interest" description="Disordered" evidence="6">
    <location>
        <begin position="301"/>
        <end position="356"/>
    </location>
</feature>
<evidence type="ECO:0000256" key="4">
    <source>
        <dbReference type="ARBA" id="ARBA00022989"/>
    </source>
</evidence>
<evidence type="ECO:0000256" key="3">
    <source>
        <dbReference type="ARBA" id="ARBA00022692"/>
    </source>
</evidence>
<comment type="caution">
    <text evidence="9">The sequence shown here is derived from an EMBL/GenBank/DDBJ whole genome shotgun (WGS) entry which is preliminary data.</text>
</comment>
<keyword evidence="10" id="KW-1185">Reference proteome</keyword>
<protein>
    <submittedName>
        <fullName evidence="9">Drug/metabolite transporter (DMT)-like permease</fullName>
    </submittedName>
</protein>
<comment type="subcellular location">
    <subcellularLocation>
        <location evidence="1">Cell membrane</location>
        <topology evidence="1">Multi-pass membrane protein</topology>
    </subcellularLocation>
</comment>
<feature type="domain" description="EamA" evidence="8">
    <location>
        <begin position="161"/>
        <end position="292"/>
    </location>
</feature>
<evidence type="ECO:0000313" key="10">
    <source>
        <dbReference type="Proteomes" id="UP001238163"/>
    </source>
</evidence>
<feature type="domain" description="EamA" evidence="8">
    <location>
        <begin position="14"/>
        <end position="147"/>
    </location>
</feature>
<dbReference type="InterPro" id="IPR000620">
    <property type="entry name" value="EamA_dom"/>
</dbReference>
<feature type="transmembrane region" description="Helical" evidence="7">
    <location>
        <begin position="133"/>
        <end position="152"/>
    </location>
</feature>
<evidence type="ECO:0000256" key="6">
    <source>
        <dbReference type="SAM" id="MobiDB-lite"/>
    </source>
</evidence>
<dbReference type="SUPFAM" id="SSF103481">
    <property type="entry name" value="Multidrug resistance efflux transporter EmrE"/>
    <property type="match status" value="2"/>
</dbReference>